<keyword evidence="2" id="KW-1185">Reference proteome</keyword>
<reference evidence="1" key="1">
    <citation type="submission" date="2023-04" db="EMBL/GenBank/DDBJ databases">
        <title>Draft Genome sequencing of Naganishia species isolated from polar environments using Oxford Nanopore Technology.</title>
        <authorList>
            <person name="Leo P."/>
            <person name="Venkateswaran K."/>
        </authorList>
    </citation>
    <scope>NUCLEOTIDE SEQUENCE</scope>
    <source>
        <strain evidence="1">MNA-CCFEE 5261</strain>
    </source>
</reference>
<evidence type="ECO:0000313" key="1">
    <source>
        <dbReference type="EMBL" id="KAJ9110690.1"/>
    </source>
</evidence>
<comment type="caution">
    <text evidence="1">The sequence shown here is derived from an EMBL/GenBank/DDBJ whole genome shotgun (WGS) entry which is preliminary data.</text>
</comment>
<dbReference type="EMBL" id="JASBWR010000011">
    <property type="protein sequence ID" value="KAJ9110690.1"/>
    <property type="molecule type" value="Genomic_DNA"/>
</dbReference>
<proteinExistence type="predicted"/>
<name>A0ACC2WH75_9TREE</name>
<dbReference type="Proteomes" id="UP001241377">
    <property type="component" value="Unassembled WGS sequence"/>
</dbReference>
<accession>A0ACC2WH75</accession>
<organism evidence="1 2">
    <name type="scientific">Naganishia cerealis</name>
    <dbReference type="NCBI Taxonomy" id="610337"/>
    <lineage>
        <taxon>Eukaryota</taxon>
        <taxon>Fungi</taxon>
        <taxon>Dikarya</taxon>
        <taxon>Basidiomycota</taxon>
        <taxon>Agaricomycotina</taxon>
        <taxon>Tremellomycetes</taxon>
        <taxon>Filobasidiales</taxon>
        <taxon>Filobasidiaceae</taxon>
        <taxon>Naganishia</taxon>
    </lineage>
</organism>
<sequence length="1354" mass="153684">MNLYDDDGDDEYADYSDQHEAQDEDDGLDDYDLDDEDFDEDGFESREEEEDEGAADVVPALAPRARAIGSRQQDQEEDHSFNVLLDTIGSTNADLYDQNALATEHDSSIVEDMAAIREDLALAKGFGGKRRRVNRRQGSPSLGTRRKRERRQAPEIQNLFAEGNVAYASADLPEAKRKFREIIRLDATESQAWLLLAQVHREQGDEKKELGCRLVAAHLMHDVDAWRELAERSKASGHRQQALYCMKRAVAVGPTDVNVLWEQAMMAKEFGEDEQALKSFRRLLQISPHDMDILAEMPPLFASANAIQEGAQLFETAMEYHIRTFPDGPPTGNQPPPSGEITPNSMTIDFIISLADFKILLHDYEDVINIVRRGQRWLSGRSREVYWDMEIDDREFDPPGTQRKSHVQPDALELQSSADAPDTISGGYEMDINLRHRLAIARLKLGNDYDANIHIAEVLNQNATEYTVLWADIGVALMDRGLYEAAQPVFAELAENEETADLSHVANLGICQHNLRDFDSAIECFEHVIEYAPNDLDTKMKLAHAYEDSGNPVRALELVNEVREARKQLPKEVATQAEAYETTNEAFFNESVEDRQARLAREAKLAGRLNRKERLELEEEEARVNLITLKSDEQAALAGDEAAKRRYITIADKMITGMRQAPVMFPVDRSTKWVALRKGYKGKLPDLRNMDLDVQDMAARLVREDRTNEDEDGEDQQIQYIQRLLVRFQGISVDTWLKILMLYTCFLMQQGDDFEAHEILNHVQYAKIFQPLKYNLKIQLGLLAASMRLQDQPQIVNTARNLCRIYQFKMEPWWLLQGALGTGVRGMDSFGNMNLQKFLIREIRVWDFVAYGGNVYWNDALMRWVVSPKDRSLIQSMRNTIGKEKADDNEAVNGDPDLNSDDEDNDDEEEIDDDRDADEAEAAVRVQQSSRPREAMRHTPWPKPEEREPAFWLVYGQALLIGKSYQGSIYYLLRSYDENPYDPLTCLCLAHAYLGRSMQRQSDNRLHQITTAMAFMTRYRKLMQNNTQYLKPEQIAEEVDFNFGRAFQSLVPTSALAATTARLESQAEILTHRSGATRFTPKGKPIVTRPPTRASVPASDDDKIKPDHPLWKFFRIDPRLTQPLGGMGMTAAELAEGVYEESEGEGMLSVEPIFGDETNLSSGRSWTAQELRQKSFADLHTLWYILLRERNVLATQREERRRLGIQMDRELLTKRAFRCRKSMARIKYVLNERRLALVAAAESSRPSSHPAPRVHSRSPLGTADPLSLTGFEEIEFTADEKALLAEDFNGDAEGLSGGFGDGERQKMDLNVGKEGKSVADSEEVSQAEVESRDEGFGGGSEAKEFVKTMNEKQA</sequence>
<protein>
    <submittedName>
        <fullName evidence="1">Uncharacterized protein</fullName>
    </submittedName>
</protein>
<evidence type="ECO:0000313" key="2">
    <source>
        <dbReference type="Proteomes" id="UP001241377"/>
    </source>
</evidence>
<gene>
    <name evidence="1" type="ORF">QFC19_001519</name>
</gene>